<organism evidence="1 2">
    <name type="scientific">Collybiopsis luxurians FD-317 M1</name>
    <dbReference type="NCBI Taxonomy" id="944289"/>
    <lineage>
        <taxon>Eukaryota</taxon>
        <taxon>Fungi</taxon>
        <taxon>Dikarya</taxon>
        <taxon>Basidiomycota</taxon>
        <taxon>Agaricomycotina</taxon>
        <taxon>Agaricomycetes</taxon>
        <taxon>Agaricomycetidae</taxon>
        <taxon>Agaricales</taxon>
        <taxon>Marasmiineae</taxon>
        <taxon>Omphalotaceae</taxon>
        <taxon>Collybiopsis</taxon>
        <taxon>Collybiopsis luxurians</taxon>
    </lineage>
</organism>
<feature type="non-terminal residue" evidence="1">
    <location>
        <position position="1"/>
    </location>
</feature>
<evidence type="ECO:0000313" key="2">
    <source>
        <dbReference type="Proteomes" id="UP000053593"/>
    </source>
</evidence>
<dbReference type="AlphaFoldDB" id="A0A0D0C9S7"/>
<sequence>KTLDDYEDEITRLETQIVSIKVQQEQLRTYKKNLLALTSPIQKVPNELLGIIFDYSCEWNVLDQSWNGPESQTFFGLKAPAITYLPTLALGSVCTRWRKIVGGYPALWSRLEL</sequence>
<dbReference type="EMBL" id="KN834862">
    <property type="protein sequence ID" value="KIK51518.1"/>
    <property type="molecule type" value="Genomic_DNA"/>
</dbReference>
<dbReference type="HOGENOM" id="CLU_2085106_0_0_1"/>
<dbReference type="OrthoDB" id="3365698at2759"/>
<accession>A0A0D0C9S7</accession>
<feature type="non-terminal residue" evidence="1">
    <location>
        <position position="113"/>
    </location>
</feature>
<dbReference type="Proteomes" id="UP000053593">
    <property type="component" value="Unassembled WGS sequence"/>
</dbReference>
<keyword evidence="2" id="KW-1185">Reference proteome</keyword>
<evidence type="ECO:0000313" key="1">
    <source>
        <dbReference type="EMBL" id="KIK51518.1"/>
    </source>
</evidence>
<gene>
    <name evidence="1" type="ORF">GYMLUDRAFT_123336</name>
</gene>
<reference evidence="1 2" key="1">
    <citation type="submission" date="2014-04" db="EMBL/GenBank/DDBJ databases">
        <title>Evolutionary Origins and Diversification of the Mycorrhizal Mutualists.</title>
        <authorList>
            <consortium name="DOE Joint Genome Institute"/>
            <consortium name="Mycorrhizal Genomics Consortium"/>
            <person name="Kohler A."/>
            <person name="Kuo A."/>
            <person name="Nagy L.G."/>
            <person name="Floudas D."/>
            <person name="Copeland A."/>
            <person name="Barry K.W."/>
            <person name="Cichocki N."/>
            <person name="Veneault-Fourrey C."/>
            <person name="LaButti K."/>
            <person name="Lindquist E.A."/>
            <person name="Lipzen A."/>
            <person name="Lundell T."/>
            <person name="Morin E."/>
            <person name="Murat C."/>
            <person name="Riley R."/>
            <person name="Ohm R."/>
            <person name="Sun H."/>
            <person name="Tunlid A."/>
            <person name="Henrissat B."/>
            <person name="Grigoriev I.V."/>
            <person name="Hibbett D.S."/>
            <person name="Martin F."/>
        </authorList>
    </citation>
    <scope>NUCLEOTIDE SEQUENCE [LARGE SCALE GENOMIC DNA]</scope>
    <source>
        <strain evidence="1 2">FD-317 M1</strain>
    </source>
</reference>
<protein>
    <submittedName>
        <fullName evidence="1">Unplaced genomic scaffold GYMLUscaffold_114, whole genome shotgun sequence</fullName>
    </submittedName>
</protein>
<proteinExistence type="predicted"/>
<name>A0A0D0C9S7_9AGAR</name>